<feature type="compositionally biased region" description="Polar residues" evidence="1">
    <location>
        <begin position="1"/>
        <end position="10"/>
    </location>
</feature>
<gene>
    <name evidence="3" type="ORF">DGAL_LOCUS5431</name>
</gene>
<dbReference type="PANTHER" id="PTHR33104:SF2">
    <property type="entry name" value="CXC3 LIKE CYSTEINE CLUSTER DOMAIN-CONTAINING PROTEIN"/>
    <property type="match status" value="1"/>
</dbReference>
<protein>
    <recommendedName>
        <fullName evidence="2">CxC3 like cysteine cluster domain-containing protein</fullName>
    </recommendedName>
</protein>
<name>A0A8J2RJX8_9CRUS</name>
<evidence type="ECO:0000313" key="3">
    <source>
        <dbReference type="EMBL" id="CAH0102907.1"/>
    </source>
</evidence>
<comment type="caution">
    <text evidence="3">The sequence shown here is derived from an EMBL/GenBank/DDBJ whole genome shotgun (WGS) entry which is preliminary data.</text>
</comment>
<feature type="domain" description="CxC3 like cysteine cluster" evidence="2">
    <location>
        <begin position="198"/>
        <end position="303"/>
    </location>
</feature>
<dbReference type="OrthoDB" id="6369081at2759"/>
<feature type="compositionally biased region" description="Polar residues" evidence="1">
    <location>
        <begin position="72"/>
        <end position="84"/>
    </location>
</feature>
<dbReference type="AlphaFoldDB" id="A0A8J2RJX8"/>
<dbReference type="Proteomes" id="UP000789390">
    <property type="component" value="Unassembled WGS sequence"/>
</dbReference>
<keyword evidence="4" id="KW-1185">Reference proteome</keyword>
<dbReference type="EMBL" id="CAKKLH010000097">
    <property type="protein sequence ID" value="CAH0102907.1"/>
    <property type="molecule type" value="Genomic_DNA"/>
</dbReference>
<dbReference type="InterPro" id="IPR040564">
    <property type="entry name" value="CxC3-like"/>
</dbReference>
<feature type="compositionally biased region" description="Basic and acidic residues" evidence="1">
    <location>
        <begin position="61"/>
        <end position="71"/>
    </location>
</feature>
<evidence type="ECO:0000313" key="4">
    <source>
        <dbReference type="Proteomes" id="UP000789390"/>
    </source>
</evidence>
<feature type="region of interest" description="Disordered" evidence="1">
    <location>
        <begin position="1"/>
        <end position="93"/>
    </location>
</feature>
<dbReference type="PANTHER" id="PTHR33104">
    <property type="entry name" value="SI:DKEY-29D5.2"/>
    <property type="match status" value="1"/>
</dbReference>
<evidence type="ECO:0000259" key="2">
    <source>
        <dbReference type="Pfam" id="PF18804"/>
    </source>
</evidence>
<evidence type="ECO:0000256" key="1">
    <source>
        <dbReference type="SAM" id="MobiDB-lite"/>
    </source>
</evidence>
<sequence length="366" mass="42075">MTSDSETSSCEGDEENEATDLHPPQKRKFTKSRYTSKSEEKKRKVKKYASTVGKTFIYTRTTRERKNERSSNNDFGASTSSKPDLSQHEESLLESNNSFQEVVDEIESDAHDDNLRELVENLQKDMDSLPERQTYTWQERQKTIAGAWTARRKYIFKEFVSRQPISKKKLRLLMLSENLQNLLPDQFIDEESNIITKDVCVPCFVPDECSFCKRNGYMSLVSSQSESVVVVTELAFLCTRCNFQTKATVDDYIFSGFWPGSLSTNITYLYSEETLLLRHHIAHKSPGSSEKMFVHTLAEVSKEYGRIGPVNLPLFSNAKKQWETCRFFIHDEVLQRNKINCPACGETPLMGSSDQCFLSLSILKYL</sequence>
<proteinExistence type="predicted"/>
<accession>A0A8J2RJX8</accession>
<organism evidence="3 4">
    <name type="scientific">Daphnia galeata</name>
    <dbReference type="NCBI Taxonomy" id="27404"/>
    <lineage>
        <taxon>Eukaryota</taxon>
        <taxon>Metazoa</taxon>
        <taxon>Ecdysozoa</taxon>
        <taxon>Arthropoda</taxon>
        <taxon>Crustacea</taxon>
        <taxon>Branchiopoda</taxon>
        <taxon>Diplostraca</taxon>
        <taxon>Cladocera</taxon>
        <taxon>Anomopoda</taxon>
        <taxon>Daphniidae</taxon>
        <taxon>Daphnia</taxon>
    </lineage>
</organism>
<reference evidence="3" key="1">
    <citation type="submission" date="2021-11" db="EMBL/GenBank/DDBJ databases">
        <authorList>
            <person name="Schell T."/>
        </authorList>
    </citation>
    <scope>NUCLEOTIDE SEQUENCE</scope>
    <source>
        <strain evidence="3">M5</strain>
    </source>
</reference>
<dbReference type="Pfam" id="PF18804">
    <property type="entry name" value="CxC3"/>
    <property type="match status" value="1"/>
</dbReference>